<keyword evidence="2" id="KW-1185">Reference proteome</keyword>
<evidence type="ECO:0000313" key="1">
    <source>
        <dbReference type="EMBL" id="KAI9922664.1"/>
    </source>
</evidence>
<evidence type="ECO:0000313" key="2">
    <source>
        <dbReference type="Proteomes" id="UP001163321"/>
    </source>
</evidence>
<reference evidence="1 2" key="1">
    <citation type="journal article" date="2022" name="bioRxiv">
        <title>The genome of the oomycete Peronosclerospora sorghi, a cosmopolitan pathogen of maize and sorghum, is inflated with dispersed pseudogenes.</title>
        <authorList>
            <person name="Fletcher K."/>
            <person name="Martin F."/>
            <person name="Isakeit T."/>
            <person name="Cavanaugh K."/>
            <person name="Magill C."/>
            <person name="Michelmore R."/>
        </authorList>
    </citation>
    <scope>NUCLEOTIDE SEQUENCE [LARGE SCALE GENOMIC DNA]</scope>
    <source>
        <strain evidence="1">P6</strain>
    </source>
</reference>
<accession>A0ACC0WV59</accession>
<dbReference type="EMBL" id="CM047580">
    <property type="protein sequence ID" value="KAI9922664.1"/>
    <property type="molecule type" value="Genomic_DNA"/>
</dbReference>
<dbReference type="Proteomes" id="UP001163321">
    <property type="component" value="Chromosome 1"/>
</dbReference>
<sequence length="629" mass="70051">MTPTSVPSALPSISEYTLLEFLGEGATAQVYLAQHEASGAHVAIEVIDKLLIVRSQPESKVQQEFVLHAELRLPHVLHVHSVFEDARNYYMLLEYCARRSLEAMVKTLPHRQMDEQRVKQLFRQVVEGVVYLHVQGVIHRDLKLANLLLNEHGDVKISDFGLAGRLGETLENVANARQTPLVFPHGFSSGASDLIKRLLSPNPQDRPSAQQILLHPWLRDPSQKRVPSQGPYRRKYLASRLPHARVSLDPPERVRKSRIRRQSTIEESSSLASSSSPPVPVLARRRRILGDTPATSKPCGLLVDGPSVCLMPSALDSSSSDSSANSDVDSAEIKDALSKLSELSLSTFSSHDDKPKQETKSTERTEKESPLEVSRKSDISVILHLELQDETLFGIFYRDSKNVADRRLQLQWSCKASSEIGRSPTFVLKLSNGWDVCYDPAVGEVISTTPECNTLRYGITGAGGARRDSKASSHPSRSRLTHGVAFPPLVRFCQCLALRTMPLRQIALRGAVSKLPYIHYDSLPSSLVASFRSRASLLNHGFQCLNHQDMATEHLKNERRVDIAGVSHGDIDENGDLRVVFVDGARLVLAASGLQVRFRPPWSTNARDETDTQDGCLERARWHPIYHQQ</sequence>
<gene>
    <name evidence="1" type="ORF">PsorP6_001832</name>
</gene>
<protein>
    <submittedName>
        <fullName evidence="1">Uncharacterized protein</fullName>
    </submittedName>
</protein>
<comment type="caution">
    <text evidence="1">The sequence shown here is derived from an EMBL/GenBank/DDBJ whole genome shotgun (WGS) entry which is preliminary data.</text>
</comment>
<proteinExistence type="predicted"/>
<name>A0ACC0WV59_9STRA</name>
<organism evidence="1 2">
    <name type="scientific">Peronosclerospora sorghi</name>
    <dbReference type="NCBI Taxonomy" id="230839"/>
    <lineage>
        <taxon>Eukaryota</taxon>
        <taxon>Sar</taxon>
        <taxon>Stramenopiles</taxon>
        <taxon>Oomycota</taxon>
        <taxon>Peronosporomycetes</taxon>
        <taxon>Peronosporales</taxon>
        <taxon>Peronosporaceae</taxon>
        <taxon>Peronosclerospora</taxon>
    </lineage>
</organism>